<evidence type="ECO:0008006" key="3">
    <source>
        <dbReference type="Google" id="ProtNLM"/>
    </source>
</evidence>
<dbReference type="eggNOG" id="ENOG50332DQ">
    <property type="taxonomic scope" value="Bacteria"/>
</dbReference>
<dbReference type="Proteomes" id="UP000182466">
    <property type="component" value="Unassembled WGS sequence"/>
</dbReference>
<gene>
    <name evidence="1" type="ORF">SAMN05216236_102294</name>
</gene>
<name>A0A1I6YLY0_9RHOB</name>
<organism evidence="1 2">
    <name type="scientific">Sedimentitalea nanhaiensis</name>
    <dbReference type="NCBI Taxonomy" id="999627"/>
    <lineage>
        <taxon>Bacteria</taxon>
        <taxon>Pseudomonadati</taxon>
        <taxon>Pseudomonadota</taxon>
        <taxon>Alphaproteobacteria</taxon>
        <taxon>Rhodobacterales</taxon>
        <taxon>Paracoccaceae</taxon>
        <taxon>Sedimentitalea</taxon>
    </lineage>
</organism>
<dbReference type="EMBL" id="FPAW01000002">
    <property type="protein sequence ID" value="SFT51440.1"/>
    <property type="molecule type" value="Genomic_DNA"/>
</dbReference>
<evidence type="ECO:0000313" key="1">
    <source>
        <dbReference type="EMBL" id="SFT51440.1"/>
    </source>
</evidence>
<keyword evidence="2" id="KW-1185">Reference proteome</keyword>
<sequence length="138" mass="15248">MAAPGEIRDLEAMERPDLLDLWHDIFAGPAPKMLSQPFLRRFIAFELQTRRHGGLPRQVKTALAKTTDQTPRAKSPALKPGGRLLREWNGVTHVVDVTADGYLWKGQTHRSLSAIARAITGAHWSGPRFFGLTGKPGS</sequence>
<dbReference type="AlphaFoldDB" id="A0A1I6YLY0"/>
<reference evidence="1 2" key="1">
    <citation type="submission" date="2016-10" db="EMBL/GenBank/DDBJ databases">
        <authorList>
            <person name="de Groot N.N."/>
        </authorList>
    </citation>
    <scope>NUCLEOTIDE SEQUENCE [LARGE SCALE GENOMIC DNA]</scope>
    <source>
        <strain evidence="1 2">CGMCC 1.10959</strain>
    </source>
</reference>
<protein>
    <recommendedName>
        <fullName evidence="3">DUF2924 domain-containing protein</fullName>
    </recommendedName>
</protein>
<dbReference type="Pfam" id="PF11149">
    <property type="entry name" value="DUF2924"/>
    <property type="match status" value="1"/>
</dbReference>
<evidence type="ECO:0000313" key="2">
    <source>
        <dbReference type="Proteomes" id="UP000182466"/>
    </source>
</evidence>
<dbReference type="OrthoDB" id="284135at2"/>
<dbReference type="STRING" id="999627.SAMN05216236_102294"/>
<proteinExistence type="predicted"/>
<dbReference type="InterPro" id="IPR021322">
    <property type="entry name" value="DUF2924"/>
</dbReference>
<accession>A0A1I6YLY0</accession>